<dbReference type="AlphaFoldDB" id="A0A938YEJ6"/>
<evidence type="ECO:0000313" key="2">
    <source>
        <dbReference type="EMBL" id="MBM9468394.1"/>
    </source>
</evidence>
<protein>
    <submittedName>
        <fullName evidence="2">MarR family transcriptional regulator</fullName>
    </submittedName>
</protein>
<dbReference type="PROSITE" id="PS50995">
    <property type="entry name" value="HTH_MARR_2"/>
    <property type="match status" value="1"/>
</dbReference>
<name>A0A938YEJ6_9ACTN</name>
<dbReference type="SMART" id="SM00347">
    <property type="entry name" value="HTH_MARR"/>
    <property type="match status" value="1"/>
</dbReference>
<dbReference type="RefSeq" id="WP_205261351.1">
    <property type="nucleotide sequence ID" value="NZ_JAERWK010000017.1"/>
</dbReference>
<feature type="domain" description="HTH marR-type" evidence="1">
    <location>
        <begin position="32"/>
        <end position="167"/>
    </location>
</feature>
<dbReference type="InterPro" id="IPR039422">
    <property type="entry name" value="MarR/SlyA-like"/>
</dbReference>
<reference evidence="2" key="1">
    <citation type="submission" date="2021-01" db="EMBL/GenBank/DDBJ databases">
        <title>YIM 132084 draft genome.</title>
        <authorList>
            <person name="An D."/>
        </authorList>
    </citation>
    <scope>NUCLEOTIDE SEQUENCE</scope>
    <source>
        <strain evidence="2">YIM 132084</strain>
    </source>
</reference>
<evidence type="ECO:0000313" key="3">
    <source>
        <dbReference type="Proteomes" id="UP000663792"/>
    </source>
</evidence>
<dbReference type="InterPro" id="IPR036390">
    <property type="entry name" value="WH_DNA-bd_sf"/>
</dbReference>
<dbReference type="SUPFAM" id="SSF46785">
    <property type="entry name" value="Winged helix' DNA-binding domain"/>
    <property type="match status" value="1"/>
</dbReference>
<organism evidence="2 3">
    <name type="scientific">Nakamurella leprariae</name>
    <dbReference type="NCBI Taxonomy" id="2803911"/>
    <lineage>
        <taxon>Bacteria</taxon>
        <taxon>Bacillati</taxon>
        <taxon>Actinomycetota</taxon>
        <taxon>Actinomycetes</taxon>
        <taxon>Nakamurellales</taxon>
        <taxon>Nakamurellaceae</taxon>
        <taxon>Nakamurella</taxon>
    </lineage>
</organism>
<gene>
    <name evidence="2" type="ORF">JL106_14010</name>
</gene>
<dbReference type="PANTHER" id="PTHR33164">
    <property type="entry name" value="TRANSCRIPTIONAL REGULATOR, MARR FAMILY"/>
    <property type="match status" value="1"/>
</dbReference>
<dbReference type="PRINTS" id="PR00598">
    <property type="entry name" value="HTHMARR"/>
</dbReference>
<dbReference type="EMBL" id="JAERWK010000017">
    <property type="protein sequence ID" value="MBM9468394.1"/>
    <property type="molecule type" value="Genomic_DNA"/>
</dbReference>
<dbReference type="Pfam" id="PF01047">
    <property type="entry name" value="MarR"/>
    <property type="match status" value="1"/>
</dbReference>
<dbReference type="Proteomes" id="UP000663792">
    <property type="component" value="Unassembled WGS sequence"/>
</dbReference>
<sequence length="183" mass="19569">MAAGSPHDTARASVHTHPADRVAEMWPDGSVSDSVRHVLVLAEQVGDHEIRRRMGTLLRTPLTVQQLRCMTILVVHGTASPQQLSTLLQVSPATMTGIADRLVRAGMITRHVDDRDGRGRTIIPTQAGQQVVRSLMSLDIESDVAVLSGLTEDELAGLRAGLAGIVRELQRLGEPGGVDGNGH</sequence>
<proteinExistence type="predicted"/>
<comment type="caution">
    <text evidence="2">The sequence shown here is derived from an EMBL/GenBank/DDBJ whole genome shotgun (WGS) entry which is preliminary data.</text>
</comment>
<dbReference type="GO" id="GO:0003700">
    <property type="term" value="F:DNA-binding transcription factor activity"/>
    <property type="evidence" value="ECO:0007669"/>
    <property type="project" value="InterPro"/>
</dbReference>
<dbReference type="Gene3D" id="1.10.10.10">
    <property type="entry name" value="Winged helix-like DNA-binding domain superfamily/Winged helix DNA-binding domain"/>
    <property type="match status" value="1"/>
</dbReference>
<keyword evidence="3" id="KW-1185">Reference proteome</keyword>
<accession>A0A938YEJ6</accession>
<dbReference type="InterPro" id="IPR036388">
    <property type="entry name" value="WH-like_DNA-bd_sf"/>
</dbReference>
<dbReference type="GO" id="GO:0006950">
    <property type="term" value="P:response to stress"/>
    <property type="evidence" value="ECO:0007669"/>
    <property type="project" value="TreeGrafter"/>
</dbReference>
<dbReference type="InterPro" id="IPR000835">
    <property type="entry name" value="HTH_MarR-typ"/>
</dbReference>
<dbReference type="PANTHER" id="PTHR33164:SF43">
    <property type="entry name" value="HTH-TYPE TRANSCRIPTIONAL REPRESSOR YETL"/>
    <property type="match status" value="1"/>
</dbReference>
<evidence type="ECO:0000259" key="1">
    <source>
        <dbReference type="PROSITE" id="PS50995"/>
    </source>
</evidence>